<organism evidence="2 3">
    <name type="scientific">Urechidicola vernalis</name>
    <dbReference type="NCBI Taxonomy" id="3075600"/>
    <lineage>
        <taxon>Bacteria</taxon>
        <taxon>Pseudomonadati</taxon>
        <taxon>Bacteroidota</taxon>
        <taxon>Flavobacteriia</taxon>
        <taxon>Flavobacteriales</taxon>
        <taxon>Flavobacteriaceae</taxon>
        <taxon>Urechidicola</taxon>
    </lineage>
</organism>
<sequence>MHSPESKFDKLFEQDFDFSEPTIGHFNRFEKRLQEQNNSKSNTNSSWKWISIAASIALIFGIWFGQSTTSNGLELADVSPKMEETQTYFTSLIRSEIEKVNSEKNADNQTMINDAFVQLDKLERHYEDLTIELKNSNADKRIIFAMISNFQQRAEVLQNLLEQIENNKQLKTTTYENFS</sequence>
<dbReference type="EMBL" id="JAVRHV010000006">
    <property type="protein sequence ID" value="MDT0553841.1"/>
    <property type="molecule type" value="Genomic_DNA"/>
</dbReference>
<dbReference type="RefSeq" id="WP_311593928.1">
    <property type="nucleotide sequence ID" value="NZ_JAVRHV010000006.1"/>
</dbReference>
<name>A0ABU2Y7N6_9FLAO</name>
<evidence type="ECO:0000313" key="2">
    <source>
        <dbReference type="EMBL" id="MDT0553841.1"/>
    </source>
</evidence>
<feature type="coiled-coil region" evidence="1">
    <location>
        <begin position="112"/>
        <end position="174"/>
    </location>
</feature>
<comment type="caution">
    <text evidence="2">The sequence shown here is derived from an EMBL/GenBank/DDBJ whole genome shotgun (WGS) entry which is preliminary data.</text>
</comment>
<evidence type="ECO:0000256" key="1">
    <source>
        <dbReference type="SAM" id="Coils"/>
    </source>
</evidence>
<evidence type="ECO:0000313" key="3">
    <source>
        <dbReference type="Proteomes" id="UP001252186"/>
    </source>
</evidence>
<gene>
    <name evidence="2" type="ORF">RM519_11335</name>
</gene>
<keyword evidence="1" id="KW-0175">Coiled coil</keyword>
<dbReference type="Proteomes" id="UP001252186">
    <property type="component" value="Unassembled WGS sequence"/>
</dbReference>
<keyword evidence="3" id="KW-1185">Reference proteome</keyword>
<protein>
    <recommendedName>
        <fullName evidence="4">Anti-sigma factor</fullName>
    </recommendedName>
</protein>
<accession>A0ABU2Y7N6</accession>
<proteinExistence type="predicted"/>
<evidence type="ECO:0008006" key="4">
    <source>
        <dbReference type="Google" id="ProtNLM"/>
    </source>
</evidence>
<reference evidence="2 3" key="1">
    <citation type="submission" date="2023-09" db="EMBL/GenBank/DDBJ databases">
        <authorList>
            <person name="Rey-Velasco X."/>
        </authorList>
    </citation>
    <scope>NUCLEOTIDE SEQUENCE [LARGE SCALE GENOMIC DNA]</scope>
    <source>
        <strain evidence="2 3">P050</strain>
    </source>
</reference>